<evidence type="ECO:0000313" key="8">
    <source>
        <dbReference type="EMBL" id="KAG2199113.1"/>
    </source>
</evidence>
<evidence type="ECO:0000256" key="2">
    <source>
        <dbReference type="ARBA" id="ARBA00022448"/>
    </source>
</evidence>
<evidence type="ECO:0000256" key="3">
    <source>
        <dbReference type="ARBA" id="ARBA00022475"/>
    </source>
</evidence>
<dbReference type="EMBL" id="JAEPRC010000364">
    <property type="protein sequence ID" value="KAG2199113.1"/>
    <property type="molecule type" value="Genomic_DNA"/>
</dbReference>
<keyword evidence="2 7" id="KW-0813">Transport</keyword>
<feature type="transmembrane region" description="Helical" evidence="7">
    <location>
        <begin position="298"/>
        <end position="316"/>
    </location>
</feature>
<evidence type="ECO:0000256" key="1">
    <source>
        <dbReference type="ARBA" id="ARBA00004651"/>
    </source>
</evidence>
<accession>A0A8H7QUQ7</accession>
<reference evidence="8" key="1">
    <citation type="submission" date="2020-12" db="EMBL/GenBank/DDBJ databases">
        <title>Metabolic potential, ecology and presence of endohyphal bacteria is reflected in genomic diversity of Mucoromycotina.</title>
        <authorList>
            <person name="Muszewska A."/>
            <person name="Okrasinska A."/>
            <person name="Steczkiewicz K."/>
            <person name="Drgas O."/>
            <person name="Orlowska M."/>
            <person name="Perlinska-Lenart U."/>
            <person name="Aleksandrzak-Piekarczyk T."/>
            <person name="Szatraj K."/>
            <person name="Zielenkiewicz U."/>
            <person name="Pilsyk S."/>
            <person name="Malc E."/>
            <person name="Mieczkowski P."/>
            <person name="Kruszewska J.S."/>
            <person name="Biernat P."/>
            <person name="Pawlowska J."/>
        </authorList>
    </citation>
    <scope>NUCLEOTIDE SEQUENCE</scope>
    <source>
        <strain evidence="8">CBS 226.32</strain>
    </source>
</reference>
<comment type="similarity">
    <text evidence="7">Belongs to the dicarboxylate/amino acid:cation symporter (DAACS) (TC 2.A.23) family.</text>
</comment>
<sequence>MLQGLKSKFNFSDKKNEELDSNLPYGMPPEEVSKPYPRPVQIMANAIFFVWNNILLQPFLRTWGFLAARTSLTFWIIFGMVIGILIGHFAPEAGVELKPLGDAFIRMITIIETPLIFSTLVVGIAGHGDDVGRVGRLAVKTIIYFEVVTTFALAVGLIMANLIKPGQGVVLYGDTSEVAGMAEQEASITWYGEMEMIIPKNFFVAATNNQILGVVFCAAMFSCAMMKADKKSKDFMLRVNDSMSMIMFKFVALIMNFLLTVILLISDAPIGIGAALAAAVGKNGVDILANLGKLIGSLYASLAIFVIVVLVPIMFMTRVPIKGFFRAVGQPWLIAFSSASSESALPKAMENMRAFGCPNSLTAFVIPCGYSFNLDGTTLYLALASIFAAQAGNISLPIATQLSIMGTLMLSSKGVAAIPRASLLILAGTVTQYNLPYEAIPMIMGVDAIMDMGRTSINVFGNCLGCCVMSRVEGSFRGMEWREEEIDRRRLRLLEEERHQRENDGLSEEIAFDGNGNAEKFEHQELDDVVIVHDGHAESVNSNEITPAPNNKH</sequence>
<dbReference type="GO" id="GO:0005886">
    <property type="term" value="C:plasma membrane"/>
    <property type="evidence" value="ECO:0007669"/>
    <property type="project" value="UniProtKB-SubCell"/>
</dbReference>
<feature type="transmembrane region" description="Helical" evidence="7">
    <location>
        <begin position="137"/>
        <end position="163"/>
    </location>
</feature>
<keyword evidence="6 7" id="KW-0472">Membrane</keyword>
<comment type="caution">
    <text evidence="8">The sequence shown here is derived from an EMBL/GenBank/DDBJ whole genome shotgun (WGS) entry which is preliminary data.</text>
</comment>
<proteinExistence type="inferred from homology"/>
<evidence type="ECO:0000256" key="5">
    <source>
        <dbReference type="ARBA" id="ARBA00022989"/>
    </source>
</evidence>
<dbReference type="Gene3D" id="1.10.3860.10">
    <property type="entry name" value="Sodium:dicarboxylate symporter"/>
    <property type="match status" value="1"/>
</dbReference>
<evidence type="ECO:0000256" key="7">
    <source>
        <dbReference type="RuleBase" id="RU361216"/>
    </source>
</evidence>
<comment type="subcellular location">
    <subcellularLocation>
        <location evidence="1">Cell membrane</location>
        <topology evidence="1">Multi-pass membrane protein</topology>
    </subcellularLocation>
    <subcellularLocation>
        <location evidence="7">Membrane</location>
        <topology evidence="7">Multi-pass membrane protein</topology>
    </subcellularLocation>
</comment>
<dbReference type="Proteomes" id="UP000650833">
    <property type="component" value="Unassembled WGS sequence"/>
</dbReference>
<feature type="transmembrane region" description="Helical" evidence="7">
    <location>
        <begin position="202"/>
        <end position="225"/>
    </location>
</feature>
<evidence type="ECO:0000256" key="6">
    <source>
        <dbReference type="ARBA" id="ARBA00023136"/>
    </source>
</evidence>
<dbReference type="SUPFAM" id="SSF118215">
    <property type="entry name" value="Proton glutamate symport protein"/>
    <property type="match status" value="1"/>
</dbReference>
<dbReference type="PANTHER" id="PTHR42865:SF7">
    <property type="entry name" value="PROTON_GLUTAMATE-ASPARTATE SYMPORTER"/>
    <property type="match status" value="1"/>
</dbReference>
<feature type="transmembrane region" description="Helical" evidence="7">
    <location>
        <begin position="103"/>
        <end position="125"/>
    </location>
</feature>
<keyword evidence="5 7" id="KW-1133">Transmembrane helix</keyword>
<dbReference type="OrthoDB" id="5877963at2759"/>
<gene>
    <name evidence="8" type="ORF">INT46_010521</name>
</gene>
<protein>
    <recommendedName>
        <fullName evidence="7">Amino acid transporter</fullName>
    </recommendedName>
</protein>
<feature type="transmembrane region" description="Helical" evidence="7">
    <location>
        <begin position="42"/>
        <end position="60"/>
    </location>
</feature>
<dbReference type="InterPro" id="IPR001991">
    <property type="entry name" value="Na-dicarboxylate_symporter"/>
</dbReference>
<feature type="transmembrane region" description="Helical" evidence="7">
    <location>
        <begin position="72"/>
        <end position="91"/>
    </location>
</feature>
<evidence type="ECO:0000256" key="4">
    <source>
        <dbReference type="ARBA" id="ARBA00022692"/>
    </source>
</evidence>
<organism evidence="8 9">
    <name type="scientific">Mucor plumbeus</name>
    <dbReference type="NCBI Taxonomy" id="97098"/>
    <lineage>
        <taxon>Eukaryota</taxon>
        <taxon>Fungi</taxon>
        <taxon>Fungi incertae sedis</taxon>
        <taxon>Mucoromycota</taxon>
        <taxon>Mucoromycotina</taxon>
        <taxon>Mucoromycetes</taxon>
        <taxon>Mucorales</taxon>
        <taxon>Mucorineae</taxon>
        <taxon>Mucoraceae</taxon>
        <taxon>Mucor</taxon>
    </lineage>
</organism>
<dbReference type="AlphaFoldDB" id="A0A8H7QUQ7"/>
<keyword evidence="7" id="KW-0769">Symport</keyword>
<feature type="transmembrane region" description="Helical" evidence="7">
    <location>
        <begin position="246"/>
        <end position="266"/>
    </location>
</feature>
<dbReference type="PRINTS" id="PR00173">
    <property type="entry name" value="EDTRNSPORT"/>
</dbReference>
<dbReference type="InterPro" id="IPR036458">
    <property type="entry name" value="Na:dicarbo_symporter_sf"/>
</dbReference>
<keyword evidence="9" id="KW-1185">Reference proteome</keyword>
<dbReference type="PANTHER" id="PTHR42865">
    <property type="entry name" value="PROTON/GLUTAMATE-ASPARTATE SYMPORTER"/>
    <property type="match status" value="1"/>
</dbReference>
<dbReference type="GO" id="GO:0015293">
    <property type="term" value="F:symporter activity"/>
    <property type="evidence" value="ECO:0007669"/>
    <property type="project" value="UniProtKB-UniRule"/>
</dbReference>
<dbReference type="GO" id="GO:0006835">
    <property type="term" value="P:dicarboxylic acid transport"/>
    <property type="evidence" value="ECO:0007669"/>
    <property type="project" value="TreeGrafter"/>
</dbReference>
<name>A0A8H7QUQ7_9FUNG</name>
<keyword evidence="4 7" id="KW-0812">Transmembrane</keyword>
<keyword evidence="3" id="KW-1003">Cell membrane</keyword>
<dbReference type="Pfam" id="PF00375">
    <property type="entry name" value="SDF"/>
    <property type="match status" value="1"/>
</dbReference>
<evidence type="ECO:0000313" key="9">
    <source>
        <dbReference type="Proteomes" id="UP000650833"/>
    </source>
</evidence>